<dbReference type="HOGENOM" id="CLU_176865_0_0_3"/>
<organism evidence="1 2">
    <name type="scientific">Crinalium epipsammum PCC 9333</name>
    <dbReference type="NCBI Taxonomy" id="1173022"/>
    <lineage>
        <taxon>Bacteria</taxon>
        <taxon>Bacillati</taxon>
        <taxon>Cyanobacteriota</taxon>
        <taxon>Cyanophyceae</taxon>
        <taxon>Gomontiellales</taxon>
        <taxon>Gomontiellaceae</taxon>
        <taxon>Crinalium</taxon>
    </lineage>
</organism>
<evidence type="ECO:0000313" key="2">
    <source>
        <dbReference type="Proteomes" id="UP000010472"/>
    </source>
</evidence>
<dbReference type="EMBL" id="CP003620">
    <property type="protein sequence ID" value="AFZ11241.1"/>
    <property type="molecule type" value="Genomic_DNA"/>
</dbReference>
<accession>K9VTH8</accession>
<dbReference type="STRING" id="1173022.Cri9333_0249"/>
<evidence type="ECO:0000313" key="1">
    <source>
        <dbReference type="EMBL" id="AFZ11241.1"/>
    </source>
</evidence>
<dbReference type="RefSeq" id="WP_015201385.1">
    <property type="nucleotide sequence ID" value="NC_019753.1"/>
</dbReference>
<dbReference type="Proteomes" id="UP000010472">
    <property type="component" value="Chromosome"/>
</dbReference>
<name>K9VTH8_9CYAN</name>
<keyword evidence="2" id="KW-1185">Reference proteome</keyword>
<dbReference type="OrthoDB" id="495375at2"/>
<protein>
    <submittedName>
        <fullName evidence="1">Chromosome segregation ATPase</fullName>
    </submittedName>
</protein>
<dbReference type="KEGG" id="cep:Cri9333_0249"/>
<dbReference type="AlphaFoldDB" id="K9VTH8"/>
<sequence length="105" mass="11975">MQNLSSNNLPDASAKSTWHLLTLTQVSKRELFYKQVLHAIALEKLETLILRVELPQDSVYKNLVLVEVSSLKAVRDRLQQIDPSLQVKIDPKPLTIDQVNRMLGQ</sequence>
<gene>
    <name evidence="1" type="ORF">Cri9333_0249</name>
</gene>
<proteinExistence type="predicted"/>
<reference evidence="1 2" key="1">
    <citation type="submission" date="2012-06" db="EMBL/GenBank/DDBJ databases">
        <title>Finished chromosome of genome of Crinalium epipsammum PCC 9333.</title>
        <authorList>
            <consortium name="US DOE Joint Genome Institute"/>
            <person name="Gugger M."/>
            <person name="Coursin T."/>
            <person name="Rippka R."/>
            <person name="Tandeau De Marsac N."/>
            <person name="Huntemann M."/>
            <person name="Wei C.-L."/>
            <person name="Han J."/>
            <person name="Detter J.C."/>
            <person name="Han C."/>
            <person name="Tapia R."/>
            <person name="Davenport K."/>
            <person name="Daligault H."/>
            <person name="Erkkila T."/>
            <person name="Gu W."/>
            <person name="Munk A.C.C."/>
            <person name="Teshima H."/>
            <person name="Xu Y."/>
            <person name="Chain P."/>
            <person name="Chen A."/>
            <person name="Krypides N."/>
            <person name="Mavromatis K."/>
            <person name="Markowitz V."/>
            <person name="Szeto E."/>
            <person name="Ivanova N."/>
            <person name="Mikhailova N."/>
            <person name="Ovchinnikova G."/>
            <person name="Pagani I."/>
            <person name="Pati A."/>
            <person name="Goodwin L."/>
            <person name="Peters L."/>
            <person name="Pitluck S."/>
            <person name="Woyke T."/>
            <person name="Kerfeld C."/>
        </authorList>
    </citation>
    <scope>NUCLEOTIDE SEQUENCE [LARGE SCALE GENOMIC DNA]</scope>
    <source>
        <strain evidence="1 2">PCC 9333</strain>
    </source>
</reference>